<evidence type="ECO:0000256" key="3">
    <source>
        <dbReference type="ARBA" id="ARBA00023004"/>
    </source>
</evidence>
<dbReference type="Gene3D" id="2.60.120.650">
    <property type="entry name" value="Cupin"/>
    <property type="match status" value="1"/>
</dbReference>
<organism evidence="5 6">
    <name type="scientific">Roseospira visakhapatnamensis</name>
    <dbReference type="NCBI Taxonomy" id="390880"/>
    <lineage>
        <taxon>Bacteria</taxon>
        <taxon>Pseudomonadati</taxon>
        <taxon>Pseudomonadota</taxon>
        <taxon>Alphaproteobacteria</taxon>
        <taxon>Rhodospirillales</taxon>
        <taxon>Rhodospirillaceae</taxon>
        <taxon>Roseospira</taxon>
    </lineage>
</organism>
<dbReference type="InterPro" id="IPR003347">
    <property type="entry name" value="JmjC_dom"/>
</dbReference>
<keyword evidence="5" id="KW-0689">Ribosomal protein</keyword>
<dbReference type="AlphaFoldDB" id="A0A7W6WBF9"/>
<evidence type="ECO:0000259" key="4">
    <source>
        <dbReference type="PROSITE" id="PS51184"/>
    </source>
</evidence>
<keyword evidence="6" id="KW-1185">Reference proteome</keyword>
<comment type="caution">
    <text evidence="5">The sequence shown here is derived from an EMBL/GenBank/DDBJ whole genome shotgun (WGS) entry which is preliminary data.</text>
</comment>
<dbReference type="Pfam" id="PF08007">
    <property type="entry name" value="JmjC_2"/>
    <property type="match status" value="1"/>
</dbReference>
<dbReference type="GO" id="GO:0005840">
    <property type="term" value="C:ribosome"/>
    <property type="evidence" value="ECO:0007669"/>
    <property type="project" value="UniProtKB-KW"/>
</dbReference>
<gene>
    <name evidence="5" type="ORF">GGD89_003100</name>
</gene>
<dbReference type="Proteomes" id="UP000554286">
    <property type="component" value="Unassembled WGS sequence"/>
</dbReference>
<dbReference type="GO" id="GO:0046872">
    <property type="term" value="F:metal ion binding"/>
    <property type="evidence" value="ECO:0007669"/>
    <property type="project" value="UniProtKB-KW"/>
</dbReference>
<sequence>MVSSIETIAHLLAPMKPETFFADYFGRKPCYIPGPPHKFRGTMTWDVLGDLTSMTGIWSSESLMMLSHTEKIPAQAYCVPGVDRRQANSLNPDPEKVLALLRQGASLVLNRLETLTPPLRSVTRVLEEALNAQTQINLYCSWENNKAFRPHEDTHDVFALHCEGEKDWVIYEGKADLPINHPDYKLTREQREAIKGKPLMRVTMTPGDVLYIPRGQLHDALAREGCVHLACGTSRMLGMDLVTLVWRMALADPLFRADVPAAGDEQAAFLEQVGERLARLMTSAPVREAVAEYQHGNRAVRGAYRFPVTPDDMAAAE</sequence>
<evidence type="ECO:0000313" key="5">
    <source>
        <dbReference type="EMBL" id="MBB4267456.1"/>
    </source>
</evidence>
<feature type="domain" description="JmjC" evidence="4">
    <location>
        <begin position="82"/>
        <end position="250"/>
    </location>
</feature>
<dbReference type="PANTHER" id="PTHR13096">
    <property type="entry name" value="MINA53 MYC INDUCED NUCLEAR ANTIGEN"/>
    <property type="match status" value="1"/>
</dbReference>
<protein>
    <submittedName>
        <fullName evidence="5">Ribosomal protein L16 Arg81 hydroxylase</fullName>
    </submittedName>
</protein>
<dbReference type="SUPFAM" id="SSF51197">
    <property type="entry name" value="Clavaminate synthase-like"/>
    <property type="match status" value="1"/>
</dbReference>
<keyword evidence="5" id="KW-0687">Ribonucleoprotein</keyword>
<dbReference type="PROSITE" id="PS51184">
    <property type="entry name" value="JMJC"/>
    <property type="match status" value="1"/>
</dbReference>
<dbReference type="PANTHER" id="PTHR13096:SF8">
    <property type="entry name" value="RIBOSOMAL OXYGENASE 1"/>
    <property type="match status" value="1"/>
</dbReference>
<reference evidence="5 6" key="1">
    <citation type="submission" date="2020-08" db="EMBL/GenBank/DDBJ databases">
        <title>Genome sequencing of Purple Non-Sulfur Bacteria from various extreme environments.</title>
        <authorList>
            <person name="Mayer M."/>
        </authorList>
    </citation>
    <scope>NUCLEOTIDE SEQUENCE [LARGE SCALE GENOMIC DNA]</scope>
    <source>
        <strain evidence="5 6">JA131</strain>
    </source>
</reference>
<keyword evidence="3" id="KW-0408">Iron</keyword>
<dbReference type="EMBL" id="JACIGK010000027">
    <property type="protein sequence ID" value="MBB4267456.1"/>
    <property type="molecule type" value="Genomic_DNA"/>
</dbReference>
<name>A0A7W6WBF9_9PROT</name>
<keyword evidence="2" id="KW-0479">Metal-binding</keyword>
<evidence type="ECO:0000256" key="1">
    <source>
        <dbReference type="ARBA" id="ARBA00001954"/>
    </source>
</evidence>
<comment type="cofactor">
    <cofactor evidence="1">
        <name>Fe(2+)</name>
        <dbReference type="ChEBI" id="CHEBI:29033"/>
    </cofactor>
</comment>
<dbReference type="RefSeq" id="WP_184046867.1">
    <property type="nucleotide sequence ID" value="NZ_JACIGK010000027.1"/>
</dbReference>
<proteinExistence type="predicted"/>
<dbReference type="InterPro" id="IPR039994">
    <property type="entry name" value="NO66-like"/>
</dbReference>
<evidence type="ECO:0000313" key="6">
    <source>
        <dbReference type="Proteomes" id="UP000554286"/>
    </source>
</evidence>
<evidence type="ECO:0000256" key="2">
    <source>
        <dbReference type="ARBA" id="ARBA00022723"/>
    </source>
</evidence>
<accession>A0A7W6WBF9</accession>